<dbReference type="GO" id="GO:0015996">
    <property type="term" value="P:chlorophyll catabolic process"/>
    <property type="evidence" value="ECO:0007669"/>
    <property type="project" value="TreeGrafter"/>
</dbReference>
<dbReference type="PANTHER" id="PTHR33428">
    <property type="entry name" value="CHLOROPHYLLASE-2, CHLOROPLASTIC"/>
    <property type="match status" value="1"/>
</dbReference>
<keyword evidence="3" id="KW-1185">Reference proteome</keyword>
<evidence type="ECO:0008006" key="4">
    <source>
        <dbReference type="Google" id="ProtNLM"/>
    </source>
</evidence>
<dbReference type="EMBL" id="JALJOU010000063">
    <property type="protein sequence ID" value="KAK9826744.1"/>
    <property type="molecule type" value="Genomic_DNA"/>
</dbReference>
<dbReference type="InterPro" id="IPR017395">
    <property type="entry name" value="Chlorophyllase-like"/>
</dbReference>
<comment type="caution">
    <text evidence="2">The sequence shown here is derived from an EMBL/GenBank/DDBJ whole genome shotgun (WGS) entry which is preliminary data.</text>
</comment>
<dbReference type="SUPFAM" id="SSF53474">
    <property type="entry name" value="alpha/beta-Hydrolases"/>
    <property type="match status" value="1"/>
</dbReference>
<dbReference type="AlphaFoldDB" id="A0AAW1QYX0"/>
<organism evidence="2 3">
    <name type="scientific">Elliptochloris bilobata</name>
    <dbReference type="NCBI Taxonomy" id="381761"/>
    <lineage>
        <taxon>Eukaryota</taxon>
        <taxon>Viridiplantae</taxon>
        <taxon>Chlorophyta</taxon>
        <taxon>core chlorophytes</taxon>
        <taxon>Trebouxiophyceae</taxon>
        <taxon>Trebouxiophyceae incertae sedis</taxon>
        <taxon>Elliptochloris clade</taxon>
        <taxon>Elliptochloris</taxon>
    </lineage>
</organism>
<dbReference type="Gene3D" id="3.40.50.1820">
    <property type="entry name" value="alpha/beta hydrolase"/>
    <property type="match status" value="1"/>
</dbReference>
<protein>
    <recommendedName>
        <fullName evidence="4">Chlorophyllase</fullName>
    </recommendedName>
</protein>
<name>A0AAW1QYX0_9CHLO</name>
<evidence type="ECO:0000256" key="1">
    <source>
        <dbReference type="SAM" id="MobiDB-lite"/>
    </source>
</evidence>
<dbReference type="PANTHER" id="PTHR33428:SF14">
    <property type="entry name" value="CARBOXYLESTERASE TYPE B DOMAIN-CONTAINING PROTEIN"/>
    <property type="match status" value="1"/>
</dbReference>
<dbReference type="GO" id="GO:0047746">
    <property type="term" value="F:chlorophyllase activity"/>
    <property type="evidence" value="ECO:0007669"/>
    <property type="project" value="TreeGrafter"/>
</dbReference>
<sequence>MPSGEGAGTDAGHGAPYPVVLFVSGFQARSHYYKAYAHFLASWGYVVVQYDAPWLRIIEDSTELAFLDGLLKKLRADSQAAASPLYQRLDLARLGVAGHSRGGKLAALHFARDQRIAAAYLLDPVDNTARTPESEAYPSAVKALVRCGRAIGISGAAQTGNCNPKDSTSRAFYQAAGNGSWLLVPACSCHTGFLDAGLLLNRALDCLCCAACGRGTASRQDTLALTRPALLAWLERRLRPDAPGGEAAQLEFAAWLRAQHAAGAVSFEFKGQPLPSAGVAGSSEELQGNIVSLAGQQQYPGQSETTGAEPQSERV</sequence>
<accession>A0AAW1QYX0</accession>
<reference evidence="2 3" key="1">
    <citation type="journal article" date="2024" name="Nat. Commun.">
        <title>Phylogenomics reveals the evolutionary origins of lichenization in chlorophyte algae.</title>
        <authorList>
            <person name="Puginier C."/>
            <person name="Libourel C."/>
            <person name="Otte J."/>
            <person name="Skaloud P."/>
            <person name="Haon M."/>
            <person name="Grisel S."/>
            <person name="Petersen M."/>
            <person name="Berrin J.G."/>
            <person name="Delaux P.M."/>
            <person name="Dal Grande F."/>
            <person name="Keller J."/>
        </authorList>
    </citation>
    <scope>NUCLEOTIDE SEQUENCE [LARGE SCALE GENOMIC DNA]</scope>
    <source>
        <strain evidence="2 3">SAG 245.80</strain>
    </source>
</reference>
<dbReference type="Pfam" id="PF07224">
    <property type="entry name" value="Chlorophyllase"/>
    <property type="match status" value="1"/>
</dbReference>
<gene>
    <name evidence="2" type="ORF">WJX81_004019</name>
</gene>
<evidence type="ECO:0000313" key="2">
    <source>
        <dbReference type="EMBL" id="KAK9826744.1"/>
    </source>
</evidence>
<dbReference type="InterPro" id="IPR029058">
    <property type="entry name" value="AB_hydrolase_fold"/>
</dbReference>
<proteinExistence type="predicted"/>
<evidence type="ECO:0000313" key="3">
    <source>
        <dbReference type="Proteomes" id="UP001445335"/>
    </source>
</evidence>
<feature type="region of interest" description="Disordered" evidence="1">
    <location>
        <begin position="293"/>
        <end position="315"/>
    </location>
</feature>
<dbReference type="Proteomes" id="UP001445335">
    <property type="component" value="Unassembled WGS sequence"/>
</dbReference>
<feature type="compositionally biased region" description="Polar residues" evidence="1">
    <location>
        <begin position="293"/>
        <end position="309"/>
    </location>
</feature>